<evidence type="ECO:0000313" key="3">
    <source>
        <dbReference type="Proteomes" id="UP000185578"/>
    </source>
</evidence>
<keyword evidence="1" id="KW-1133">Transmembrane helix</keyword>
<evidence type="ECO:0008006" key="4">
    <source>
        <dbReference type="Google" id="ProtNLM"/>
    </source>
</evidence>
<accession>A0A1Q8EW36</accession>
<dbReference type="RefSeq" id="WP_075117969.1">
    <property type="nucleotide sequence ID" value="NZ_MSCT01000005.1"/>
</dbReference>
<dbReference type="OrthoDB" id="6998904at2"/>
<evidence type="ECO:0000256" key="1">
    <source>
        <dbReference type="SAM" id="Phobius"/>
    </source>
</evidence>
<feature type="transmembrane region" description="Helical" evidence="1">
    <location>
        <begin position="6"/>
        <end position="33"/>
    </location>
</feature>
<organism evidence="2 3">
    <name type="scientific">Pseudomonas chlororaphis</name>
    <dbReference type="NCBI Taxonomy" id="587753"/>
    <lineage>
        <taxon>Bacteria</taxon>
        <taxon>Pseudomonadati</taxon>
        <taxon>Pseudomonadota</taxon>
        <taxon>Gammaproteobacteria</taxon>
        <taxon>Pseudomonadales</taxon>
        <taxon>Pseudomonadaceae</taxon>
        <taxon>Pseudomonas</taxon>
    </lineage>
</organism>
<sequence length="130" mass="15197">MVDEKFWYSGIALVLLLCPILLALVSLTFSYYLSRRHLKEMLVAMQESSYFYGWLDKLPYQGWFERVLMFVSVRGMMLFPNAGVRRGFLCAKDVRNFPPRLKRLLTVKNTLDGIVIVWTAVVYTFLKLDS</sequence>
<dbReference type="EMBL" id="MSCT01000005">
    <property type="protein sequence ID" value="OLF55982.1"/>
    <property type="molecule type" value="Genomic_DNA"/>
</dbReference>
<comment type="caution">
    <text evidence="2">The sequence shown here is derived from an EMBL/GenBank/DDBJ whole genome shotgun (WGS) entry which is preliminary data.</text>
</comment>
<keyword evidence="1" id="KW-0812">Transmembrane</keyword>
<keyword evidence="1" id="KW-0472">Membrane</keyword>
<gene>
    <name evidence="2" type="ORF">BTN82_04540</name>
</gene>
<proteinExistence type="predicted"/>
<reference evidence="2 3" key="1">
    <citation type="submission" date="2016-12" db="EMBL/GenBank/DDBJ databases">
        <authorList>
            <person name="Song W.-J."/>
            <person name="Kurnit D.M."/>
        </authorList>
    </citation>
    <scope>NUCLEOTIDE SEQUENCE [LARGE SCALE GENOMIC DNA]</scope>
    <source>
        <strain evidence="2 3">PCL1601</strain>
    </source>
</reference>
<dbReference type="Proteomes" id="UP000185578">
    <property type="component" value="Unassembled WGS sequence"/>
</dbReference>
<dbReference type="AlphaFoldDB" id="A0A1Q8EW36"/>
<feature type="transmembrane region" description="Helical" evidence="1">
    <location>
        <begin position="105"/>
        <end position="126"/>
    </location>
</feature>
<protein>
    <recommendedName>
        <fullName evidence="4">Transmembrane protein</fullName>
    </recommendedName>
</protein>
<evidence type="ECO:0000313" key="2">
    <source>
        <dbReference type="EMBL" id="OLF55982.1"/>
    </source>
</evidence>
<name>A0A1Q8EW36_9PSED</name>